<evidence type="ECO:0000256" key="1">
    <source>
        <dbReference type="SAM" id="MobiDB-lite"/>
    </source>
</evidence>
<accession>A0ABD2AQ66</accession>
<dbReference type="AlphaFoldDB" id="A0ABD2AQ66"/>
<evidence type="ECO:0000313" key="3">
    <source>
        <dbReference type="Proteomes" id="UP001607302"/>
    </source>
</evidence>
<gene>
    <name evidence="2" type="ORF">V1478_009626</name>
</gene>
<feature type="compositionally biased region" description="Acidic residues" evidence="1">
    <location>
        <begin position="223"/>
        <end position="244"/>
    </location>
</feature>
<feature type="compositionally biased region" description="Basic and acidic residues" evidence="1">
    <location>
        <begin position="245"/>
        <end position="260"/>
    </location>
</feature>
<comment type="caution">
    <text evidence="2">The sequence shown here is derived from an EMBL/GenBank/DDBJ whole genome shotgun (WGS) entry which is preliminary data.</text>
</comment>
<name>A0ABD2AQ66_VESSQ</name>
<feature type="compositionally biased region" description="Acidic residues" evidence="1">
    <location>
        <begin position="139"/>
        <end position="193"/>
    </location>
</feature>
<sequence>MLRIYAVPSEELRIWSIWLSQISEEAVLWQKWLCSHVNLFLRMASLLKKVEEEHITELKKLRPEMIEEIRRIFAYEEDAITDDGIEYPEGVEDFYDIERVLADIVSGKEESVEEKDEGEERALEEREEGKGGRALEKIEEGDEEEEEEEEERALEETEEGDEGKEETVNEEVVNETGEAAEGEEGKEEEEEEKEKERLGGGADQPEETTNEEDTTEEIKEETKEEEEEEEEEKEKEDEEEEEEEKKESDEIVEKKDKDEKVDDDTSEYLKEWPLGIQWEPLGIQKEKDPTDIIEVTTIRNSLHFILDIPKTVEEMKEMIKNFTVQATIYRSYFKHWMETGEQAIKEIVGRTIMSTAKLRGTLKNEKPEASLQRCLNYPKGTPKRNLCFSPPIKLAQMMALAKRIGTEEFMNEMARAEEDIPYFFYRKIDPDIEIAIKHDDEEVIPMDPDNEFIFGDYESLRFNLTDKPGKDGKFFIEDE</sequence>
<protein>
    <submittedName>
        <fullName evidence="2">Golgin subfamily A member 6-like protein 6 isoform X1</fullName>
    </submittedName>
</protein>
<proteinExistence type="predicted"/>
<feature type="compositionally biased region" description="Basic and acidic residues" evidence="1">
    <location>
        <begin position="118"/>
        <end position="138"/>
    </location>
</feature>
<organism evidence="2 3">
    <name type="scientific">Vespula squamosa</name>
    <name type="common">Southern yellow jacket</name>
    <name type="synonym">Wasp</name>
    <dbReference type="NCBI Taxonomy" id="30214"/>
    <lineage>
        <taxon>Eukaryota</taxon>
        <taxon>Metazoa</taxon>
        <taxon>Ecdysozoa</taxon>
        <taxon>Arthropoda</taxon>
        <taxon>Hexapoda</taxon>
        <taxon>Insecta</taxon>
        <taxon>Pterygota</taxon>
        <taxon>Neoptera</taxon>
        <taxon>Endopterygota</taxon>
        <taxon>Hymenoptera</taxon>
        <taxon>Apocrita</taxon>
        <taxon>Aculeata</taxon>
        <taxon>Vespoidea</taxon>
        <taxon>Vespidae</taxon>
        <taxon>Vespinae</taxon>
        <taxon>Vespula</taxon>
    </lineage>
</organism>
<dbReference type="EMBL" id="JAUDFV010000141">
    <property type="protein sequence ID" value="KAL2722763.1"/>
    <property type="molecule type" value="Genomic_DNA"/>
</dbReference>
<dbReference type="Proteomes" id="UP001607302">
    <property type="component" value="Unassembled WGS sequence"/>
</dbReference>
<feature type="compositionally biased region" description="Acidic residues" evidence="1">
    <location>
        <begin position="204"/>
        <end position="215"/>
    </location>
</feature>
<evidence type="ECO:0000313" key="2">
    <source>
        <dbReference type="EMBL" id="KAL2722763.1"/>
    </source>
</evidence>
<feature type="region of interest" description="Disordered" evidence="1">
    <location>
        <begin position="108"/>
        <end position="266"/>
    </location>
</feature>
<keyword evidence="3" id="KW-1185">Reference proteome</keyword>
<reference evidence="2 3" key="1">
    <citation type="journal article" date="2024" name="Ann. Entomol. Soc. Am.">
        <title>Genomic analyses of the southern and eastern yellowjacket wasps (Hymenoptera: Vespidae) reveal evolutionary signatures of social life.</title>
        <authorList>
            <person name="Catto M.A."/>
            <person name="Caine P.B."/>
            <person name="Orr S.E."/>
            <person name="Hunt B.G."/>
            <person name="Goodisman M.A.D."/>
        </authorList>
    </citation>
    <scope>NUCLEOTIDE SEQUENCE [LARGE SCALE GENOMIC DNA]</scope>
    <source>
        <strain evidence="2">233</strain>
        <tissue evidence="2">Head and thorax</tissue>
    </source>
</reference>